<keyword evidence="3" id="KW-0540">Nuclease</keyword>
<keyword evidence="4" id="KW-0255">Endonuclease</keyword>
<protein>
    <recommendedName>
        <fullName evidence="7">Reverse transcriptase RNase H-like domain-containing protein</fullName>
    </recommendedName>
</protein>
<dbReference type="InterPro" id="IPR041373">
    <property type="entry name" value="RT_RNaseH"/>
</dbReference>
<feature type="domain" description="Reverse transcriptase RNase H-like" evidence="7">
    <location>
        <begin position="2"/>
        <end position="67"/>
    </location>
</feature>
<reference evidence="8 9" key="1">
    <citation type="submission" date="2023-02" db="EMBL/GenBank/DDBJ databases">
        <title>LHISI_Scaffold_Assembly.</title>
        <authorList>
            <person name="Stuart O.P."/>
            <person name="Cleave R."/>
            <person name="Magrath M.J.L."/>
            <person name="Mikheyev A.S."/>
        </authorList>
    </citation>
    <scope>NUCLEOTIDE SEQUENCE [LARGE SCALE GENOMIC DNA]</scope>
    <source>
        <strain evidence="8">Daus_M_001</strain>
        <tissue evidence="8">Leg muscle</tissue>
    </source>
</reference>
<accession>A0ABQ9HZZ9</accession>
<dbReference type="EMBL" id="JARBHB010000003">
    <property type="protein sequence ID" value="KAJ8889644.1"/>
    <property type="molecule type" value="Genomic_DNA"/>
</dbReference>
<evidence type="ECO:0000313" key="9">
    <source>
        <dbReference type="Proteomes" id="UP001159363"/>
    </source>
</evidence>
<gene>
    <name evidence="8" type="ORF">PR048_009144</name>
</gene>
<dbReference type="InterPro" id="IPR050951">
    <property type="entry name" value="Retrovirus_Pol_polyprotein"/>
</dbReference>
<evidence type="ECO:0000256" key="3">
    <source>
        <dbReference type="ARBA" id="ARBA00022722"/>
    </source>
</evidence>
<organism evidence="8 9">
    <name type="scientific">Dryococelus australis</name>
    <dbReference type="NCBI Taxonomy" id="614101"/>
    <lineage>
        <taxon>Eukaryota</taxon>
        <taxon>Metazoa</taxon>
        <taxon>Ecdysozoa</taxon>
        <taxon>Arthropoda</taxon>
        <taxon>Hexapoda</taxon>
        <taxon>Insecta</taxon>
        <taxon>Pterygota</taxon>
        <taxon>Neoptera</taxon>
        <taxon>Polyneoptera</taxon>
        <taxon>Phasmatodea</taxon>
        <taxon>Verophasmatodea</taxon>
        <taxon>Anareolatae</taxon>
        <taxon>Phasmatidae</taxon>
        <taxon>Eurycanthinae</taxon>
        <taxon>Dryococelus</taxon>
    </lineage>
</organism>
<keyword evidence="6" id="KW-0695">RNA-directed DNA polymerase</keyword>
<dbReference type="InterPro" id="IPR043502">
    <property type="entry name" value="DNA/RNA_pol_sf"/>
</dbReference>
<dbReference type="SUPFAM" id="SSF56672">
    <property type="entry name" value="DNA/RNA polymerases"/>
    <property type="match status" value="1"/>
</dbReference>
<evidence type="ECO:0000313" key="8">
    <source>
        <dbReference type="EMBL" id="KAJ8889644.1"/>
    </source>
</evidence>
<evidence type="ECO:0000256" key="1">
    <source>
        <dbReference type="ARBA" id="ARBA00022679"/>
    </source>
</evidence>
<evidence type="ECO:0000259" key="7">
    <source>
        <dbReference type="Pfam" id="PF17917"/>
    </source>
</evidence>
<proteinExistence type="predicted"/>
<keyword evidence="1" id="KW-0808">Transferase</keyword>
<evidence type="ECO:0000256" key="4">
    <source>
        <dbReference type="ARBA" id="ARBA00022759"/>
    </source>
</evidence>
<dbReference type="PANTHER" id="PTHR37984">
    <property type="entry name" value="PROTEIN CBG26694"/>
    <property type="match status" value="1"/>
</dbReference>
<evidence type="ECO:0000256" key="5">
    <source>
        <dbReference type="ARBA" id="ARBA00022801"/>
    </source>
</evidence>
<keyword evidence="5" id="KW-0378">Hydrolase</keyword>
<sequence>MLSGNERNLNINEKEVLAYVWCVEKFSTYLEHQDFDFMSDNRALTCLYTHSKQVGKIGRWIARLNRFRFKIAHVKGKDNTVAGCLSKRFDEQNYEVQKREGVVGTEGLVEYVEECGAIIKSIPEAFTVMVDWQAGDDEC</sequence>
<dbReference type="Proteomes" id="UP001159363">
    <property type="component" value="Chromosome 3"/>
</dbReference>
<keyword evidence="2" id="KW-0548">Nucleotidyltransferase</keyword>
<comment type="caution">
    <text evidence="8">The sequence shown here is derived from an EMBL/GenBank/DDBJ whole genome shotgun (WGS) entry which is preliminary data.</text>
</comment>
<dbReference type="Pfam" id="PF17917">
    <property type="entry name" value="RT_RNaseH"/>
    <property type="match status" value="1"/>
</dbReference>
<dbReference type="PANTHER" id="PTHR37984:SF11">
    <property type="entry name" value="INTEGRASE CATALYTIC DOMAIN-CONTAINING PROTEIN"/>
    <property type="match status" value="1"/>
</dbReference>
<name>A0ABQ9HZZ9_9NEOP</name>
<evidence type="ECO:0000256" key="2">
    <source>
        <dbReference type="ARBA" id="ARBA00022695"/>
    </source>
</evidence>
<evidence type="ECO:0000256" key="6">
    <source>
        <dbReference type="ARBA" id="ARBA00022918"/>
    </source>
</evidence>
<keyword evidence="9" id="KW-1185">Reference proteome</keyword>